<organism evidence="2 3">
    <name type="scientific">Bradyrhizobium xenonodulans</name>
    <dbReference type="NCBI Taxonomy" id="2736875"/>
    <lineage>
        <taxon>Bacteria</taxon>
        <taxon>Pseudomonadati</taxon>
        <taxon>Pseudomonadota</taxon>
        <taxon>Alphaproteobacteria</taxon>
        <taxon>Hyphomicrobiales</taxon>
        <taxon>Nitrobacteraceae</taxon>
        <taxon>Bradyrhizobium</taxon>
    </lineage>
</organism>
<name>A0ABY7MI32_9BRAD</name>
<dbReference type="CDD" id="cd00093">
    <property type="entry name" value="HTH_XRE"/>
    <property type="match status" value="1"/>
</dbReference>
<gene>
    <name evidence="2" type="ORF">I3J27_34685</name>
</gene>
<dbReference type="PROSITE" id="PS50943">
    <property type="entry name" value="HTH_CROC1"/>
    <property type="match status" value="1"/>
</dbReference>
<dbReference type="RefSeq" id="WP_270163335.1">
    <property type="nucleotide sequence ID" value="NZ_CP089391.1"/>
</dbReference>
<accession>A0ABY7MI32</accession>
<evidence type="ECO:0000313" key="3">
    <source>
        <dbReference type="Proteomes" id="UP001179614"/>
    </source>
</evidence>
<dbReference type="Gene3D" id="1.10.260.40">
    <property type="entry name" value="lambda repressor-like DNA-binding domains"/>
    <property type="match status" value="1"/>
</dbReference>
<dbReference type="InterPro" id="IPR001387">
    <property type="entry name" value="Cro/C1-type_HTH"/>
</dbReference>
<feature type="domain" description="HTH cro/C1-type" evidence="1">
    <location>
        <begin position="13"/>
        <end position="67"/>
    </location>
</feature>
<dbReference type="SMART" id="SM00530">
    <property type="entry name" value="HTH_XRE"/>
    <property type="match status" value="1"/>
</dbReference>
<proteinExistence type="predicted"/>
<reference evidence="2" key="1">
    <citation type="submission" date="2021-12" db="EMBL/GenBank/DDBJ databases">
        <title>Bradyrhizobium xenonodulans sp. nov.</title>
        <authorList>
            <person name="Claassens R."/>
            <person name="Venter S.N."/>
            <person name="Beukes C.W."/>
            <person name="Stepkowski T."/>
            <person name="Steenkamp E.T."/>
        </authorList>
    </citation>
    <scope>NUCLEOTIDE SEQUENCE</scope>
    <source>
        <strain evidence="2">14AB</strain>
    </source>
</reference>
<dbReference type="Pfam" id="PF01381">
    <property type="entry name" value="HTH_3"/>
    <property type="match status" value="1"/>
</dbReference>
<dbReference type="InterPro" id="IPR010982">
    <property type="entry name" value="Lambda_DNA-bd_dom_sf"/>
</dbReference>
<sequence length="95" mass="10493">MLVRTSTDLGAIIRDRRKRLKLDQSSFAKRIGVSRQWVIEVEHGHARAELGLVLRALDALGISLDANSEQSNSRSSEKSGVDINAIVAKAKKRRA</sequence>
<evidence type="ECO:0000259" key="1">
    <source>
        <dbReference type="PROSITE" id="PS50943"/>
    </source>
</evidence>
<keyword evidence="3" id="KW-1185">Reference proteome</keyword>
<dbReference type="Proteomes" id="UP001179614">
    <property type="component" value="Chromosome"/>
</dbReference>
<dbReference type="SUPFAM" id="SSF47413">
    <property type="entry name" value="lambda repressor-like DNA-binding domains"/>
    <property type="match status" value="1"/>
</dbReference>
<protein>
    <submittedName>
        <fullName evidence="2">Helix-turn-helix domain-containing protein</fullName>
    </submittedName>
</protein>
<dbReference type="EMBL" id="CP089391">
    <property type="protein sequence ID" value="WBL78052.1"/>
    <property type="molecule type" value="Genomic_DNA"/>
</dbReference>
<evidence type="ECO:0000313" key="2">
    <source>
        <dbReference type="EMBL" id="WBL78052.1"/>
    </source>
</evidence>